<organism evidence="2 3">
    <name type="scientific">Pipra filicauda</name>
    <name type="common">Wire-tailed manakin</name>
    <dbReference type="NCBI Taxonomy" id="649802"/>
    <lineage>
        <taxon>Eukaryota</taxon>
        <taxon>Metazoa</taxon>
        <taxon>Chordata</taxon>
        <taxon>Craniata</taxon>
        <taxon>Vertebrata</taxon>
        <taxon>Euteleostomi</taxon>
        <taxon>Archelosauria</taxon>
        <taxon>Archosauria</taxon>
        <taxon>Dinosauria</taxon>
        <taxon>Saurischia</taxon>
        <taxon>Theropoda</taxon>
        <taxon>Coelurosauria</taxon>
        <taxon>Aves</taxon>
        <taxon>Neognathae</taxon>
        <taxon>Neoaves</taxon>
        <taxon>Telluraves</taxon>
        <taxon>Australaves</taxon>
        <taxon>Passeriformes</taxon>
        <taxon>Pipridae</taxon>
        <taxon>Pipra</taxon>
    </lineage>
</organism>
<dbReference type="AlphaFoldDB" id="A0A7R5KE66"/>
<gene>
    <name evidence="3" type="primary">LOC113987337</name>
</gene>
<protein>
    <submittedName>
        <fullName evidence="3">Neuronal growth regulator 1</fullName>
    </submittedName>
</protein>
<name>A0A7R5KE66_9PASS</name>
<sequence length="85" mass="8788">MVPLVRSAGGSHQWLAIAFLGLCSFLPPGRLAAPGGDFPGAAVDNLVVRKGDTAVLSSLGALQSEQRWTVAGRGRLHPARSINIG</sequence>
<feature type="chain" id="PRO_5031186428" evidence="1">
    <location>
        <begin position="33"/>
        <end position="85"/>
    </location>
</feature>
<reference evidence="3" key="1">
    <citation type="submission" date="2025-08" db="UniProtKB">
        <authorList>
            <consortium name="RefSeq"/>
        </authorList>
    </citation>
    <scope>IDENTIFICATION</scope>
    <source>
        <tissue evidence="3">Muscle</tissue>
    </source>
</reference>
<evidence type="ECO:0000313" key="2">
    <source>
        <dbReference type="Proteomes" id="UP000504627"/>
    </source>
</evidence>
<dbReference type="RefSeq" id="XP_039235262.1">
    <property type="nucleotide sequence ID" value="XM_039379328.1"/>
</dbReference>
<feature type="signal peptide" evidence="1">
    <location>
        <begin position="1"/>
        <end position="32"/>
    </location>
</feature>
<dbReference type="GeneID" id="113987337"/>
<dbReference type="InParanoid" id="A0A7R5KE66"/>
<proteinExistence type="predicted"/>
<dbReference type="Proteomes" id="UP000504627">
    <property type="component" value="Unplaced"/>
</dbReference>
<keyword evidence="2" id="KW-1185">Reference proteome</keyword>
<accession>A0A7R5KE66</accession>
<evidence type="ECO:0000256" key="1">
    <source>
        <dbReference type="SAM" id="SignalP"/>
    </source>
</evidence>
<keyword evidence="1" id="KW-0732">Signal</keyword>
<evidence type="ECO:0000313" key="3">
    <source>
        <dbReference type="RefSeq" id="XP_039235262.1"/>
    </source>
</evidence>